<evidence type="ECO:0008006" key="4">
    <source>
        <dbReference type="Google" id="ProtNLM"/>
    </source>
</evidence>
<dbReference type="AlphaFoldDB" id="A0A420VDQ8"/>
<sequence length="218" mass="24601">MTRSEIERLELKLERVKARYTKDKATYDLYAKQKAEKERELAEIEREQENLMIMKEVLEKSSDEARKNGKQILAETASSALQMVMGDSLRVDIELDHRAGVPVADLDIITTYNGQETRISPNDEGGGIRDLVSLATFLATGFLVGGDNKAPYFLDEPTKFVSEEYAEKAAHAIKEIIDYSGKQAIIVTHEKRHLPSLANCAYELEKDDTGTTQSRRIF</sequence>
<dbReference type="SUPFAM" id="SSF52540">
    <property type="entry name" value="P-loop containing nucleoside triphosphate hydrolases"/>
    <property type="match status" value="1"/>
</dbReference>
<reference evidence="2 3" key="1">
    <citation type="submission" date="2013-12" db="EMBL/GenBank/DDBJ databases">
        <title>Genome and proteome characterization of Caldibacillus debilis GB1 derived from a cellulolytic aero-tolerant co-culture.</title>
        <authorList>
            <person name="Wushke S.T."/>
            <person name="Zhang X."/>
            <person name="Fristensky B."/>
            <person name="Wilkins J.A."/>
            <person name="Levin D.B."/>
            <person name="Sparling R."/>
        </authorList>
    </citation>
    <scope>NUCLEOTIDE SEQUENCE [LARGE SCALE GENOMIC DNA]</scope>
    <source>
        <strain evidence="2 3">GB1</strain>
    </source>
</reference>
<dbReference type="EMBL" id="AZRV01000035">
    <property type="protein sequence ID" value="RKO61675.1"/>
    <property type="molecule type" value="Genomic_DNA"/>
</dbReference>
<keyword evidence="1" id="KW-0175">Coiled coil</keyword>
<proteinExistence type="predicted"/>
<accession>A0A420VDQ8</accession>
<dbReference type="RefSeq" id="WP_120668990.1">
    <property type="nucleotide sequence ID" value="NZ_AZRV01000035.1"/>
</dbReference>
<protein>
    <recommendedName>
        <fullName evidence="4">AAA domain</fullName>
    </recommendedName>
</protein>
<evidence type="ECO:0000256" key="1">
    <source>
        <dbReference type="SAM" id="Coils"/>
    </source>
</evidence>
<evidence type="ECO:0000313" key="3">
    <source>
        <dbReference type="Proteomes" id="UP000286235"/>
    </source>
</evidence>
<feature type="coiled-coil region" evidence="1">
    <location>
        <begin position="6"/>
        <end position="64"/>
    </location>
</feature>
<dbReference type="Proteomes" id="UP000286235">
    <property type="component" value="Unassembled WGS sequence"/>
</dbReference>
<dbReference type="InterPro" id="IPR027417">
    <property type="entry name" value="P-loop_NTPase"/>
</dbReference>
<keyword evidence="3" id="KW-1185">Reference proteome</keyword>
<name>A0A420VDQ8_9BACI</name>
<dbReference type="Gene3D" id="3.40.50.300">
    <property type="entry name" value="P-loop containing nucleotide triphosphate hydrolases"/>
    <property type="match status" value="1"/>
</dbReference>
<evidence type="ECO:0000313" key="2">
    <source>
        <dbReference type="EMBL" id="RKO61675.1"/>
    </source>
</evidence>
<gene>
    <name evidence="2" type="ORF">Cdeb_01146</name>
</gene>
<organism evidence="2 3">
    <name type="scientific">Caldibacillus debilis GB1</name>
    <dbReference type="NCBI Taxonomy" id="1339248"/>
    <lineage>
        <taxon>Bacteria</taxon>
        <taxon>Bacillati</taxon>
        <taxon>Bacillota</taxon>
        <taxon>Bacilli</taxon>
        <taxon>Bacillales</taxon>
        <taxon>Bacillaceae</taxon>
        <taxon>Caldibacillus</taxon>
    </lineage>
</organism>
<comment type="caution">
    <text evidence="2">The sequence shown here is derived from an EMBL/GenBank/DDBJ whole genome shotgun (WGS) entry which is preliminary data.</text>
</comment>